<accession>A0A9E7GPT0</accession>
<feature type="transmembrane region" description="Helical" evidence="4">
    <location>
        <begin position="275"/>
        <end position="293"/>
    </location>
</feature>
<feature type="transmembrane region" description="Helical" evidence="4">
    <location>
        <begin position="217"/>
        <end position="237"/>
    </location>
</feature>
<keyword evidence="6" id="KW-1185">Reference proteome</keyword>
<keyword evidence="3 4" id="KW-0472">Membrane</keyword>
<sequence>MNKEGVLVVLHHLLRLLFFTSSGSTWVATFSDAGKNILSKASLGNGMSQYILVVYTHAFATLSIAPFAFILKRPVMNQIFYWPEVYICYLLIHHEQHLAGHDLRGWRAYRMVLTDCNGRMEKVDLKMVYRDIPSEGGRDSGHRCWRHVDGNLQRTSNGAGLEQAYRFSWIQLTGRHRVEQQQLVYGLLLPHLVHISFGFFVSPLEETLKQYSARLSLMTWIHLVGTLQATTVTFVLEHKRAVWTIGFDINFLAAAYSVSLSLSLSRWVIEQREAVFASAFSPLRMIVVAITGVSILNEKIYLGGVLGAVLIVIGLYSILSILWGNSKEE</sequence>
<dbReference type="AlphaFoldDB" id="A0A9E7GPT0"/>
<feature type="transmembrane region" description="Helical" evidence="4">
    <location>
        <begin position="300"/>
        <end position="323"/>
    </location>
</feature>
<evidence type="ECO:0000256" key="3">
    <source>
        <dbReference type="ARBA" id="ARBA00023136"/>
    </source>
</evidence>
<reference evidence="5" key="1">
    <citation type="submission" date="2022-05" db="EMBL/GenBank/DDBJ databases">
        <title>The Musa troglodytarum L. genome provides insights into the mechanism of non-climacteric behaviour and enrichment of carotenoids.</title>
        <authorList>
            <person name="Wang J."/>
        </authorList>
    </citation>
    <scope>NUCLEOTIDE SEQUENCE</scope>
    <source>
        <tissue evidence="5">Leaf</tissue>
    </source>
</reference>
<feature type="transmembrane region" description="Helical" evidence="4">
    <location>
        <begin position="47"/>
        <end position="71"/>
    </location>
</feature>
<dbReference type="EMBL" id="CP097509">
    <property type="protein sequence ID" value="URE15894.1"/>
    <property type="molecule type" value="Genomic_DNA"/>
</dbReference>
<evidence type="ECO:0000256" key="4">
    <source>
        <dbReference type="SAM" id="Phobius"/>
    </source>
</evidence>
<evidence type="ECO:0000256" key="2">
    <source>
        <dbReference type="ARBA" id="ARBA00022989"/>
    </source>
</evidence>
<organism evidence="5 6">
    <name type="scientific">Musa troglodytarum</name>
    <name type="common">fe'i banana</name>
    <dbReference type="NCBI Taxonomy" id="320322"/>
    <lineage>
        <taxon>Eukaryota</taxon>
        <taxon>Viridiplantae</taxon>
        <taxon>Streptophyta</taxon>
        <taxon>Embryophyta</taxon>
        <taxon>Tracheophyta</taxon>
        <taxon>Spermatophyta</taxon>
        <taxon>Magnoliopsida</taxon>
        <taxon>Liliopsida</taxon>
        <taxon>Zingiberales</taxon>
        <taxon>Musaceae</taxon>
        <taxon>Musa</taxon>
    </lineage>
</organism>
<proteinExistence type="predicted"/>
<keyword evidence="1 4" id="KW-0812">Transmembrane</keyword>
<evidence type="ECO:0000313" key="5">
    <source>
        <dbReference type="EMBL" id="URE15894.1"/>
    </source>
</evidence>
<dbReference type="Proteomes" id="UP001055439">
    <property type="component" value="Chromosome 7"/>
</dbReference>
<dbReference type="GO" id="GO:0016020">
    <property type="term" value="C:membrane"/>
    <property type="evidence" value="ECO:0007669"/>
    <property type="project" value="InterPro"/>
</dbReference>
<dbReference type="GO" id="GO:0022857">
    <property type="term" value="F:transmembrane transporter activity"/>
    <property type="evidence" value="ECO:0007669"/>
    <property type="project" value="InterPro"/>
</dbReference>
<feature type="transmembrane region" description="Helical" evidence="4">
    <location>
        <begin position="183"/>
        <end position="202"/>
    </location>
</feature>
<protein>
    <submittedName>
        <fullName evidence="5">Auxin-induced protein</fullName>
    </submittedName>
</protein>
<evidence type="ECO:0000313" key="6">
    <source>
        <dbReference type="Proteomes" id="UP001055439"/>
    </source>
</evidence>
<dbReference type="PANTHER" id="PTHR31218">
    <property type="entry name" value="WAT1-RELATED PROTEIN"/>
    <property type="match status" value="1"/>
</dbReference>
<dbReference type="InterPro" id="IPR030184">
    <property type="entry name" value="WAT1-related"/>
</dbReference>
<gene>
    <name evidence="5" type="ORF">MUK42_37338</name>
</gene>
<evidence type="ECO:0000256" key="1">
    <source>
        <dbReference type="ARBA" id="ARBA00022692"/>
    </source>
</evidence>
<feature type="transmembrane region" description="Helical" evidence="4">
    <location>
        <begin position="249"/>
        <end position="269"/>
    </location>
</feature>
<name>A0A9E7GPT0_9LILI</name>
<keyword evidence="2 4" id="KW-1133">Transmembrane helix</keyword>